<keyword evidence="2" id="KW-0067">ATP-binding</keyword>
<dbReference type="CDD" id="cd05387">
    <property type="entry name" value="BY-kinase"/>
    <property type="match status" value="1"/>
</dbReference>
<dbReference type="Pfam" id="PF01656">
    <property type="entry name" value="CbiA"/>
    <property type="match status" value="1"/>
</dbReference>
<dbReference type="EMBL" id="BMFJ01000002">
    <property type="protein sequence ID" value="GGE47174.1"/>
    <property type="molecule type" value="Genomic_DNA"/>
</dbReference>
<dbReference type="RefSeq" id="WP_188479397.1">
    <property type="nucleotide sequence ID" value="NZ_BMFJ01000002.1"/>
</dbReference>
<reference evidence="6" key="1">
    <citation type="journal article" date="2019" name="Int. J. Syst. Evol. Microbiol.">
        <title>The Global Catalogue of Microorganisms (GCM) 10K type strain sequencing project: providing services to taxonomists for standard genome sequencing and annotation.</title>
        <authorList>
            <consortium name="The Broad Institute Genomics Platform"/>
            <consortium name="The Broad Institute Genome Sequencing Center for Infectious Disease"/>
            <person name="Wu L."/>
            <person name="Ma J."/>
        </authorList>
    </citation>
    <scope>NUCLEOTIDE SEQUENCE [LARGE SCALE GENOMIC DNA]</scope>
    <source>
        <strain evidence="6">CGMCC 1.12664</strain>
    </source>
</reference>
<keyword evidence="6" id="KW-1185">Reference proteome</keyword>
<name>A0A917AEA6_9RHOB</name>
<dbReference type="InterPro" id="IPR002586">
    <property type="entry name" value="CobQ/CobB/MinD/ParA_Nub-bd_dom"/>
</dbReference>
<evidence type="ECO:0000256" key="1">
    <source>
        <dbReference type="ARBA" id="ARBA00022741"/>
    </source>
</evidence>
<proteinExistence type="predicted"/>
<evidence type="ECO:0000313" key="5">
    <source>
        <dbReference type="EMBL" id="GGE47174.1"/>
    </source>
</evidence>
<feature type="domain" description="CobQ/CobB/MinD/ParA nucleotide binding" evidence="4">
    <location>
        <begin position="91"/>
        <end position="266"/>
    </location>
</feature>
<dbReference type="InterPro" id="IPR027417">
    <property type="entry name" value="P-loop_NTPase"/>
</dbReference>
<dbReference type="InterPro" id="IPR005702">
    <property type="entry name" value="Wzc-like_C"/>
</dbReference>
<evidence type="ECO:0000313" key="6">
    <source>
        <dbReference type="Proteomes" id="UP000612855"/>
    </source>
</evidence>
<dbReference type="AlphaFoldDB" id="A0A917AEA6"/>
<dbReference type="SUPFAM" id="SSF52540">
    <property type="entry name" value="P-loop containing nucleoside triphosphate hydrolases"/>
    <property type="match status" value="1"/>
</dbReference>
<evidence type="ECO:0000256" key="3">
    <source>
        <dbReference type="SAM" id="MobiDB-lite"/>
    </source>
</evidence>
<accession>A0A917AEA6</accession>
<gene>
    <name evidence="5" type="ORF">GCM10011360_38040</name>
</gene>
<sequence length="280" mass="30541">MEKLQAAIEKARQQRSTQAPAVPAGVDGSEQDVAAAREALWQAIAPLEQDRKDRLESRRVVSLDGGRKSSSFDMLRTRIKQMMDANGWKRLVVTSPDAGCGKTTVAANLALSFGRQVDLNTILMDLDMRRPSLKTLLQRPGANGPEFGADAVLTGQVDFADQARRIGNNVAISLNVGPVNNSSELLQSPRSAKTLDEIEAVYGPSLMIFDMPPLLQSDDTSGFLNKTDCALIVAEAGASTVEQIDRSERMLSEQTNVLGVVLNKTRFKSDVYASYDYYSK</sequence>
<comment type="caution">
    <text evidence="5">The sequence shown here is derived from an EMBL/GenBank/DDBJ whole genome shotgun (WGS) entry which is preliminary data.</text>
</comment>
<evidence type="ECO:0000259" key="4">
    <source>
        <dbReference type="Pfam" id="PF01656"/>
    </source>
</evidence>
<evidence type="ECO:0000256" key="2">
    <source>
        <dbReference type="ARBA" id="ARBA00022840"/>
    </source>
</evidence>
<dbReference type="Proteomes" id="UP000612855">
    <property type="component" value="Unassembled WGS sequence"/>
</dbReference>
<dbReference type="PANTHER" id="PTHR32309:SF31">
    <property type="entry name" value="CAPSULAR EXOPOLYSACCHARIDE FAMILY"/>
    <property type="match status" value="1"/>
</dbReference>
<organism evidence="5 6">
    <name type="scientific">Primorskyibacter flagellatus</name>
    <dbReference type="NCBI Taxonomy" id="1387277"/>
    <lineage>
        <taxon>Bacteria</taxon>
        <taxon>Pseudomonadati</taxon>
        <taxon>Pseudomonadota</taxon>
        <taxon>Alphaproteobacteria</taxon>
        <taxon>Rhodobacterales</taxon>
        <taxon>Roseobacteraceae</taxon>
        <taxon>Primorskyibacter</taxon>
    </lineage>
</organism>
<keyword evidence="1" id="KW-0547">Nucleotide-binding</keyword>
<feature type="region of interest" description="Disordered" evidence="3">
    <location>
        <begin position="1"/>
        <end position="29"/>
    </location>
</feature>
<dbReference type="InterPro" id="IPR050445">
    <property type="entry name" value="Bact_polysacc_biosynth/exp"/>
</dbReference>
<dbReference type="Gene3D" id="3.40.50.300">
    <property type="entry name" value="P-loop containing nucleotide triphosphate hydrolases"/>
    <property type="match status" value="1"/>
</dbReference>
<dbReference type="PANTHER" id="PTHR32309">
    <property type="entry name" value="TYROSINE-PROTEIN KINASE"/>
    <property type="match status" value="1"/>
</dbReference>
<protein>
    <submittedName>
        <fullName evidence="5">Chromosome partitioning protein</fullName>
    </submittedName>
</protein>